<evidence type="ECO:0000259" key="15">
    <source>
        <dbReference type="PROSITE" id="PS50835"/>
    </source>
</evidence>
<protein>
    <recommendedName>
        <fullName evidence="2">receptor protein-tyrosine kinase</fullName>
        <ecNumber evidence="2">2.7.10.1</ecNumber>
    </recommendedName>
</protein>
<comment type="catalytic activity">
    <reaction evidence="10">
        <text>L-tyrosyl-[protein] + ATP = O-phospho-L-tyrosyl-[protein] + ADP + H(+)</text>
        <dbReference type="Rhea" id="RHEA:10596"/>
        <dbReference type="Rhea" id="RHEA-COMP:10136"/>
        <dbReference type="Rhea" id="RHEA-COMP:20101"/>
        <dbReference type="ChEBI" id="CHEBI:15378"/>
        <dbReference type="ChEBI" id="CHEBI:30616"/>
        <dbReference type="ChEBI" id="CHEBI:46858"/>
        <dbReference type="ChEBI" id="CHEBI:61978"/>
        <dbReference type="ChEBI" id="CHEBI:456216"/>
        <dbReference type="EC" id="2.7.10.1"/>
    </reaction>
</comment>
<keyword evidence="11" id="KW-0547">Nucleotide-binding</keyword>
<dbReference type="Gene3D" id="2.60.40.10">
    <property type="entry name" value="Immunoglobulins"/>
    <property type="match status" value="1"/>
</dbReference>
<dbReference type="CDD" id="cd00192">
    <property type="entry name" value="PTKc"/>
    <property type="match status" value="1"/>
</dbReference>
<dbReference type="PANTHER" id="PTHR24416:SF621">
    <property type="entry name" value="TYROSINE KINASE RECEPTOR CAD96CA"/>
    <property type="match status" value="1"/>
</dbReference>
<dbReference type="SUPFAM" id="SSF48726">
    <property type="entry name" value="Immunoglobulin"/>
    <property type="match status" value="1"/>
</dbReference>
<feature type="binding site" evidence="11">
    <location>
        <position position="266"/>
    </location>
    <ligand>
        <name>ATP</name>
        <dbReference type="ChEBI" id="CHEBI:30616"/>
    </ligand>
</feature>
<dbReference type="PRINTS" id="PR00109">
    <property type="entry name" value="TYRKINASE"/>
</dbReference>
<evidence type="ECO:0000259" key="14">
    <source>
        <dbReference type="PROSITE" id="PS50011"/>
    </source>
</evidence>
<dbReference type="InterPro" id="IPR017441">
    <property type="entry name" value="Protein_kinase_ATP_BS"/>
</dbReference>
<gene>
    <name evidence="16" type="ORF">PEVE_00036075</name>
</gene>
<evidence type="ECO:0000313" key="17">
    <source>
        <dbReference type="Proteomes" id="UP001159427"/>
    </source>
</evidence>
<dbReference type="InterPro" id="IPR013098">
    <property type="entry name" value="Ig_I-set"/>
</dbReference>
<proteinExistence type="predicted"/>
<dbReference type="InterPro" id="IPR020635">
    <property type="entry name" value="Tyr_kinase_cat_dom"/>
</dbReference>
<dbReference type="InterPro" id="IPR050122">
    <property type="entry name" value="RTK"/>
</dbReference>
<comment type="subcellular location">
    <subcellularLocation>
        <location evidence="1">Membrane</location>
        <topology evidence="1">Single-pass membrane protein</topology>
    </subcellularLocation>
</comment>
<dbReference type="Gene3D" id="3.30.200.20">
    <property type="entry name" value="Phosphorylase Kinase, domain 1"/>
    <property type="match status" value="1"/>
</dbReference>
<keyword evidence="9" id="KW-0393">Immunoglobulin domain</keyword>
<dbReference type="PANTHER" id="PTHR24416">
    <property type="entry name" value="TYROSINE-PROTEIN KINASE RECEPTOR"/>
    <property type="match status" value="1"/>
</dbReference>
<dbReference type="SUPFAM" id="SSF56112">
    <property type="entry name" value="Protein kinase-like (PK-like)"/>
    <property type="match status" value="1"/>
</dbReference>
<dbReference type="PROSITE" id="PS00109">
    <property type="entry name" value="PROTEIN_KINASE_TYR"/>
    <property type="match status" value="1"/>
</dbReference>
<dbReference type="PIRSF" id="PIRSF000615">
    <property type="entry name" value="TyrPK_CSF1-R"/>
    <property type="match status" value="1"/>
</dbReference>
<keyword evidence="11" id="KW-0067">ATP-binding</keyword>
<name>A0ABN8LSS3_9CNID</name>
<dbReference type="PROSITE" id="PS00107">
    <property type="entry name" value="PROTEIN_KINASE_ATP"/>
    <property type="match status" value="1"/>
</dbReference>
<evidence type="ECO:0000256" key="7">
    <source>
        <dbReference type="ARBA" id="ARBA00023170"/>
    </source>
</evidence>
<dbReference type="InterPro" id="IPR007110">
    <property type="entry name" value="Ig-like_dom"/>
</dbReference>
<evidence type="ECO:0000256" key="5">
    <source>
        <dbReference type="ARBA" id="ARBA00023136"/>
    </source>
</evidence>
<dbReference type="InterPro" id="IPR000719">
    <property type="entry name" value="Prot_kinase_dom"/>
</dbReference>
<organism evidence="16 17">
    <name type="scientific">Porites evermanni</name>
    <dbReference type="NCBI Taxonomy" id="104178"/>
    <lineage>
        <taxon>Eukaryota</taxon>
        <taxon>Metazoa</taxon>
        <taxon>Cnidaria</taxon>
        <taxon>Anthozoa</taxon>
        <taxon>Hexacorallia</taxon>
        <taxon>Scleractinia</taxon>
        <taxon>Fungiina</taxon>
        <taxon>Poritidae</taxon>
        <taxon>Porites</taxon>
    </lineage>
</organism>
<feature type="signal peptide" evidence="13">
    <location>
        <begin position="1"/>
        <end position="31"/>
    </location>
</feature>
<feature type="chain" id="PRO_5045508442" description="receptor protein-tyrosine kinase" evidence="13">
    <location>
        <begin position="32"/>
        <end position="575"/>
    </location>
</feature>
<keyword evidence="3 12" id="KW-0812">Transmembrane</keyword>
<dbReference type="Gene3D" id="1.10.510.10">
    <property type="entry name" value="Transferase(Phosphotransferase) domain 1"/>
    <property type="match status" value="1"/>
</dbReference>
<dbReference type="EC" id="2.7.10.1" evidence="2"/>
<keyword evidence="6" id="KW-1015">Disulfide bond</keyword>
<evidence type="ECO:0000256" key="2">
    <source>
        <dbReference type="ARBA" id="ARBA00011902"/>
    </source>
</evidence>
<evidence type="ECO:0000256" key="9">
    <source>
        <dbReference type="ARBA" id="ARBA00023319"/>
    </source>
</evidence>
<keyword evidence="7" id="KW-0675">Receptor</keyword>
<dbReference type="InterPro" id="IPR011009">
    <property type="entry name" value="Kinase-like_dom_sf"/>
</dbReference>
<dbReference type="PROSITE" id="PS50835">
    <property type="entry name" value="IG_LIKE"/>
    <property type="match status" value="1"/>
</dbReference>
<dbReference type="SMART" id="SM00409">
    <property type="entry name" value="IG"/>
    <property type="match status" value="1"/>
</dbReference>
<keyword evidence="17" id="KW-1185">Reference proteome</keyword>
<comment type="caution">
    <text evidence="16">The sequence shown here is derived from an EMBL/GenBank/DDBJ whole genome shotgun (WGS) entry which is preliminary data.</text>
</comment>
<dbReference type="InterPro" id="IPR001245">
    <property type="entry name" value="Ser-Thr/Tyr_kinase_cat_dom"/>
</dbReference>
<dbReference type="InterPro" id="IPR036179">
    <property type="entry name" value="Ig-like_dom_sf"/>
</dbReference>
<dbReference type="SMART" id="SM00219">
    <property type="entry name" value="TyrKc"/>
    <property type="match status" value="1"/>
</dbReference>
<dbReference type="PROSITE" id="PS50011">
    <property type="entry name" value="PROTEIN_KINASE_DOM"/>
    <property type="match status" value="1"/>
</dbReference>
<dbReference type="InterPro" id="IPR003599">
    <property type="entry name" value="Ig_sub"/>
</dbReference>
<keyword evidence="4 12" id="KW-1133">Transmembrane helix</keyword>
<reference evidence="16 17" key="1">
    <citation type="submission" date="2022-05" db="EMBL/GenBank/DDBJ databases">
        <authorList>
            <consortium name="Genoscope - CEA"/>
            <person name="William W."/>
        </authorList>
    </citation>
    <scope>NUCLEOTIDE SEQUENCE [LARGE SCALE GENOMIC DNA]</scope>
</reference>
<evidence type="ECO:0000256" key="3">
    <source>
        <dbReference type="ARBA" id="ARBA00022692"/>
    </source>
</evidence>
<evidence type="ECO:0000256" key="10">
    <source>
        <dbReference type="ARBA" id="ARBA00051243"/>
    </source>
</evidence>
<feature type="domain" description="Ig-like" evidence="15">
    <location>
        <begin position="42"/>
        <end position="139"/>
    </location>
</feature>
<dbReference type="Pfam" id="PF07679">
    <property type="entry name" value="I-set"/>
    <property type="match status" value="1"/>
</dbReference>
<evidence type="ECO:0000256" key="4">
    <source>
        <dbReference type="ARBA" id="ARBA00022989"/>
    </source>
</evidence>
<evidence type="ECO:0000256" key="8">
    <source>
        <dbReference type="ARBA" id="ARBA00023180"/>
    </source>
</evidence>
<evidence type="ECO:0000256" key="11">
    <source>
        <dbReference type="PROSITE-ProRule" id="PRU10141"/>
    </source>
</evidence>
<evidence type="ECO:0000256" key="1">
    <source>
        <dbReference type="ARBA" id="ARBA00004167"/>
    </source>
</evidence>
<dbReference type="InterPro" id="IPR013783">
    <property type="entry name" value="Ig-like_fold"/>
</dbReference>
<dbReference type="Proteomes" id="UP001159427">
    <property type="component" value="Unassembled WGS sequence"/>
</dbReference>
<sequence length="575" mass="65252">MALGHSVSPPMLAYGFLFIVIWSFKKSLCLGKEVNTTLGTIPKTTVIIKTPNVTYDVGATLDLDCKVKETSKPIFAQWIKHAGDIVLENKTFPPTADDFKPREYHLRHKINKVSLHQTGTYICQAEILNSLQPVKAYYTLRVRAKPPKTQSFTSTGSNGTALVASVSVLSALLFLVTGICLVYQRRRFVAQRNEFLQRMERNLESEDCDGECDPRCLSVSATCWEVASKQVDLQHTLGSGSFGEVWKAVVSGLKGVAGETTVAVKKLKRNCSEVEKKSLAQEIELGKSLDGNKHPNIVNFLGCVSTSAPMMLILEYVPYGDLLGYLRKSRGMEDKYYNCPESCQQEVTSYDLLSFAQQIASGMSFLASKKILHRDLAARNVLVGVGRICKITDFGLSLIRDKYQYLYCTAIRKGRLPIKWTAPEHLFNDAQDKDVRVSEKSDVWSYGVVLYEIFTLGGTPYPHWNEWKVVYEIKVNKHRMSQPEHISEELYQIMLECWDEDPNNRPTFERLHETITEFLKEEHYVDLDKYEPSLYTNVEEMPSITNQPAWQEDAENVLEKIDKDSRVSANKDFKL</sequence>
<keyword evidence="13" id="KW-0732">Signal</keyword>
<feature type="transmembrane region" description="Helical" evidence="12">
    <location>
        <begin position="161"/>
        <end position="183"/>
    </location>
</feature>
<accession>A0ABN8LSS3</accession>
<evidence type="ECO:0000256" key="13">
    <source>
        <dbReference type="SAM" id="SignalP"/>
    </source>
</evidence>
<evidence type="ECO:0000256" key="6">
    <source>
        <dbReference type="ARBA" id="ARBA00023157"/>
    </source>
</evidence>
<keyword evidence="5 12" id="KW-0472">Membrane</keyword>
<dbReference type="Pfam" id="PF07714">
    <property type="entry name" value="PK_Tyr_Ser-Thr"/>
    <property type="match status" value="1"/>
</dbReference>
<evidence type="ECO:0000313" key="16">
    <source>
        <dbReference type="EMBL" id="CAH3017205.1"/>
    </source>
</evidence>
<feature type="domain" description="Protein kinase" evidence="14">
    <location>
        <begin position="231"/>
        <end position="519"/>
    </location>
</feature>
<dbReference type="EMBL" id="CALNXI010000057">
    <property type="protein sequence ID" value="CAH3017205.1"/>
    <property type="molecule type" value="Genomic_DNA"/>
</dbReference>
<dbReference type="InterPro" id="IPR008266">
    <property type="entry name" value="Tyr_kinase_AS"/>
</dbReference>
<keyword evidence="8" id="KW-0325">Glycoprotein</keyword>
<evidence type="ECO:0000256" key="12">
    <source>
        <dbReference type="SAM" id="Phobius"/>
    </source>
</evidence>